<dbReference type="Proteomes" id="UP000195570">
    <property type="component" value="Unassembled WGS sequence"/>
</dbReference>
<keyword evidence="3" id="KW-1185">Reference proteome</keyword>
<dbReference type="EMBL" id="CZPT02001853">
    <property type="protein sequence ID" value="SCU72400.1"/>
    <property type="molecule type" value="Genomic_DNA"/>
</dbReference>
<feature type="compositionally biased region" description="Basic and acidic residues" evidence="1">
    <location>
        <begin position="135"/>
        <end position="153"/>
    </location>
</feature>
<dbReference type="AlphaFoldDB" id="A0A1G4IJA2"/>
<name>A0A1G4IJA2_TRYEQ</name>
<gene>
    <name evidence="2" type="ORF">TEOVI_000397600</name>
</gene>
<dbReference type="RefSeq" id="XP_067082902.1">
    <property type="nucleotide sequence ID" value="XM_067226801.1"/>
</dbReference>
<sequence length="382" mass="42370">MDTFQEKLDALQKQSKEQIAAAIAAMKGACRGGAEPVRVAVAIGSRLTPLNILSSFPVVCLLDAMVMAKGDETVAQVMKEFWRISPSLFVNYATTDEGLRDKVVRVVQRWGSKKLIEPPMCEKLLGAIKGIRPDEASSAEEGKGEKRSDEAQNGRKGAVFTRSEVSGFCAILHSCTKMIEKLPPHRASMYMEVAQKEMSSHVPNRPALLFFQGLHAELGKELTLYNSNAVKNEHQLAQAVSGGPSAKEALGNLLDKLSKDHASPSLEAGDGKGHAFHVVRYITPLQSDICQRLSLARRAGFGDWYRRPKNEYHYPKRESNARKVFRAPAGAGPLVRTWFPSEQQWISENDMASLGLFRERDPDKERESSSLYAVARKRDRDC</sequence>
<dbReference type="InterPro" id="IPR008942">
    <property type="entry name" value="ENTH_VHS"/>
</dbReference>
<comment type="caution">
    <text evidence="2">The sequence shown here is derived from an EMBL/GenBank/DDBJ whole genome shotgun (WGS) entry which is preliminary data.</text>
</comment>
<evidence type="ECO:0000313" key="2">
    <source>
        <dbReference type="EMBL" id="SCU72400.1"/>
    </source>
</evidence>
<evidence type="ECO:0008006" key="4">
    <source>
        <dbReference type="Google" id="ProtNLM"/>
    </source>
</evidence>
<feature type="compositionally biased region" description="Basic and acidic residues" evidence="1">
    <location>
        <begin position="357"/>
        <end position="368"/>
    </location>
</feature>
<organism evidence="2 3">
    <name type="scientific">Trypanosoma equiperdum</name>
    <dbReference type="NCBI Taxonomy" id="5694"/>
    <lineage>
        <taxon>Eukaryota</taxon>
        <taxon>Discoba</taxon>
        <taxon>Euglenozoa</taxon>
        <taxon>Kinetoplastea</taxon>
        <taxon>Metakinetoplastina</taxon>
        <taxon>Trypanosomatida</taxon>
        <taxon>Trypanosomatidae</taxon>
        <taxon>Trypanosoma</taxon>
    </lineage>
</organism>
<feature type="region of interest" description="Disordered" evidence="1">
    <location>
        <begin position="135"/>
        <end position="156"/>
    </location>
</feature>
<dbReference type="VEuPathDB" id="TriTrypDB:TEOVI_000397600"/>
<dbReference type="GeneID" id="92377916"/>
<reference evidence="2" key="1">
    <citation type="submission" date="2016-09" db="EMBL/GenBank/DDBJ databases">
        <authorList>
            <person name="Hebert L."/>
            <person name="Moumen B."/>
        </authorList>
    </citation>
    <scope>NUCLEOTIDE SEQUENCE [LARGE SCALE GENOMIC DNA]</scope>
    <source>
        <strain evidence="2">OVI</strain>
    </source>
</reference>
<evidence type="ECO:0000256" key="1">
    <source>
        <dbReference type="SAM" id="MobiDB-lite"/>
    </source>
</evidence>
<dbReference type="Gene3D" id="1.25.40.90">
    <property type="match status" value="1"/>
</dbReference>
<protein>
    <recommendedName>
        <fullName evidence="4">CID domain-containing protein</fullName>
    </recommendedName>
</protein>
<evidence type="ECO:0000313" key="3">
    <source>
        <dbReference type="Proteomes" id="UP000195570"/>
    </source>
</evidence>
<accession>A0A1G4IJA2</accession>
<proteinExistence type="predicted"/>
<feature type="region of interest" description="Disordered" evidence="1">
    <location>
        <begin position="357"/>
        <end position="382"/>
    </location>
</feature>